<evidence type="ECO:0000256" key="8">
    <source>
        <dbReference type="RuleBase" id="RU004262"/>
    </source>
</evidence>
<keyword evidence="12" id="KW-1185">Reference proteome</keyword>
<feature type="signal peptide" evidence="9">
    <location>
        <begin position="1"/>
        <end position="20"/>
    </location>
</feature>
<evidence type="ECO:0000256" key="3">
    <source>
        <dbReference type="ARBA" id="ARBA00010701"/>
    </source>
</evidence>
<dbReference type="KEGG" id="tcz:108759123"/>
<dbReference type="InterPro" id="IPR029058">
    <property type="entry name" value="AB_hydrolase_fold"/>
</dbReference>
<evidence type="ECO:0000256" key="4">
    <source>
        <dbReference type="ARBA" id="ARBA00013179"/>
    </source>
</evidence>
<reference evidence="11 12" key="1">
    <citation type="submission" date="2015-09" db="EMBL/GenBank/DDBJ databases">
        <title>Trachymyrmex cornetzi WGS genome.</title>
        <authorList>
            <person name="Nygaard S."/>
            <person name="Hu H."/>
            <person name="Boomsma J."/>
            <person name="Zhang G."/>
        </authorList>
    </citation>
    <scope>NUCLEOTIDE SEQUENCE [LARGE SCALE GENOMIC DNA]</scope>
    <source>
        <strain evidence="11">Tcor2-1</strain>
        <tissue evidence="11">Whole body</tissue>
    </source>
</reference>
<evidence type="ECO:0000313" key="11">
    <source>
        <dbReference type="EMBL" id="KYN22436.1"/>
    </source>
</evidence>
<dbReference type="EC" id="3.1.1.32" evidence="4"/>
<dbReference type="OrthoDB" id="8183961at2759"/>
<keyword evidence="7" id="KW-1015">Disulfide bond</keyword>
<evidence type="ECO:0000256" key="9">
    <source>
        <dbReference type="SAM" id="SignalP"/>
    </source>
</evidence>
<sequence>MRTIITILVLFLIQCTYLRAELNQVPMVKKISNSCIFGVKSVSLYLYNSRVTDEKVLENKLCNNIDPSQPLIFLTHGFTSYANSSTTRELAMQLKSDYTVFALDWSQGACTDGIPILKFAAYPSAVFNTREIGHRLANYTHTLIKECDVPIEKITYIGHSLGAHVSGFAAKYMQSGGFKIERIVAADPASPLFGINKCENRLCKSDAKYVEVLHTSDFGIQYEIGHADFYFNGGHIQPKCGISIPCSHTRAVTYITDMCKNNCGFLGVSNSSSPYPDSNTTDCIIVNCNILQNNSMEGKYYVYVDKDKHCTQDTFNCKQ</sequence>
<evidence type="ECO:0000256" key="5">
    <source>
        <dbReference type="ARBA" id="ARBA00022525"/>
    </source>
</evidence>
<dbReference type="GO" id="GO:0016042">
    <property type="term" value="P:lipid catabolic process"/>
    <property type="evidence" value="ECO:0007669"/>
    <property type="project" value="TreeGrafter"/>
</dbReference>
<evidence type="ECO:0000313" key="12">
    <source>
        <dbReference type="Proteomes" id="UP000078492"/>
    </source>
</evidence>
<dbReference type="PRINTS" id="PR00821">
    <property type="entry name" value="TAGLIPASE"/>
</dbReference>
<feature type="domain" description="Lipase" evidence="10">
    <location>
        <begin position="65"/>
        <end position="291"/>
    </location>
</feature>
<gene>
    <name evidence="11" type="ORF">ALC57_05154</name>
</gene>
<dbReference type="SUPFAM" id="SSF53474">
    <property type="entry name" value="alpha/beta-Hydrolases"/>
    <property type="match status" value="1"/>
</dbReference>
<dbReference type="InterPro" id="IPR013818">
    <property type="entry name" value="Lipase"/>
</dbReference>
<keyword evidence="9" id="KW-0732">Signal</keyword>
<dbReference type="STRING" id="471704.A0A151JBE0"/>
<comment type="similarity">
    <text evidence="3 8">Belongs to the AB hydrolase superfamily. Lipase family.</text>
</comment>
<feature type="chain" id="PRO_5007582555" description="phospholipase A1" evidence="9">
    <location>
        <begin position="21"/>
        <end position="319"/>
    </location>
</feature>
<dbReference type="InterPro" id="IPR000734">
    <property type="entry name" value="TAG_lipase"/>
</dbReference>
<dbReference type="GO" id="GO:0008970">
    <property type="term" value="F:phospholipase A1 activity"/>
    <property type="evidence" value="ECO:0007669"/>
    <property type="project" value="UniProtKB-EC"/>
</dbReference>
<dbReference type="GO" id="GO:0005615">
    <property type="term" value="C:extracellular space"/>
    <property type="evidence" value="ECO:0007669"/>
    <property type="project" value="TreeGrafter"/>
</dbReference>
<evidence type="ECO:0000256" key="1">
    <source>
        <dbReference type="ARBA" id="ARBA00000111"/>
    </source>
</evidence>
<protein>
    <recommendedName>
        <fullName evidence="4">phospholipase A1</fullName>
        <ecNumber evidence="4">3.1.1.32</ecNumber>
    </recommendedName>
</protein>
<organism evidence="11 12">
    <name type="scientific">Trachymyrmex cornetzi</name>
    <dbReference type="NCBI Taxonomy" id="471704"/>
    <lineage>
        <taxon>Eukaryota</taxon>
        <taxon>Metazoa</taxon>
        <taxon>Ecdysozoa</taxon>
        <taxon>Arthropoda</taxon>
        <taxon>Hexapoda</taxon>
        <taxon>Insecta</taxon>
        <taxon>Pterygota</taxon>
        <taxon>Neoptera</taxon>
        <taxon>Endopterygota</taxon>
        <taxon>Hymenoptera</taxon>
        <taxon>Apocrita</taxon>
        <taxon>Aculeata</taxon>
        <taxon>Formicoidea</taxon>
        <taxon>Formicidae</taxon>
        <taxon>Myrmicinae</taxon>
        <taxon>Trachymyrmex</taxon>
    </lineage>
</organism>
<evidence type="ECO:0000259" key="10">
    <source>
        <dbReference type="Pfam" id="PF00151"/>
    </source>
</evidence>
<dbReference type="AlphaFoldDB" id="A0A151JBE0"/>
<dbReference type="EMBL" id="KQ979147">
    <property type="protein sequence ID" value="KYN22436.1"/>
    <property type="molecule type" value="Genomic_DNA"/>
</dbReference>
<comment type="catalytic activity">
    <reaction evidence="1">
        <text>a 1,2-diacyl-sn-glycero-3-phosphocholine + H2O = a 2-acyl-sn-glycero-3-phosphocholine + a fatty acid + H(+)</text>
        <dbReference type="Rhea" id="RHEA:18689"/>
        <dbReference type="ChEBI" id="CHEBI:15377"/>
        <dbReference type="ChEBI" id="CHEBI:15378"/>
        <dbReference type="ChEBI" id="CHEBI:28868"/>
        <dbReference type="ChEBI" id="CHEBI:57643"/>
        <dbReference type="ChEBI" id="CHEBI:57875"/>
        <dbReference type="EC" id="3.1.1.32"/>
    </reaction>
</comment>
<dbReference type="Gene3D" id="3.40.50.1820">
    <property type="entry name" value="alpha/beta hydrolase"/>
    <property type="match status" value="1"/>
</dbReference>
<keyword evidence="5" id="KW-0964">Secreted</keyword>
<comment type="subcellular location">
    <subcellularLocation>
        <location evidence="2">Secreted</location>
    </subcellularLocation>
</comment>
<name>A0A151JBE0_9HYME</name>
<proteinExistence type="inferred from homology"/>
<evidence type="ECO:0000256" key="2">
    <source>
        <dbReference type="ARBA" id="ARBA00004613"/>
    </source>
</evidence>
<evidence type="ECO:0000256" key="7">
    <source>
        <dbReference type="ARBA" id="ARBA00023157"/>
    </source>
</evidence>
<dbReference type="Pfam" id="PF00151">
    <property type="entry name" value="Lipase"/>
    <property type="match status" value="1"/>
</dbReference>
<dbReference type="Proteomes" id="UP000078492">
    <property type="component" value="Unassembled WGS sequence"/>
</dbReference>
<dbReference type="PANTHER" id="PTHR11610">
    <property type="entry name" value="LIPASE"/>
    <property type="match status" value="1"/>
</dbReference>
<evidence type="ECO:0000256" key="6">
    <source>
        <dbReference type="ARBA" id="ARBA00022801"/>
    </source>
</evidence>
<accession>A0A151JBE0</accession>
<keyword evidence="6" id="KW-0378">Hydrolase</keyword>